<evidence type="ECO:0000256" key="1">
    <source>
        <dbReference type="SAM" id="Phobius"/>
    </source>
</evidence>
<gene>
    <name evidence="2" type="ORF">KC622_02890</name>
</gene>
<accession>A0A955HXL0</accession>
<organism evidence="2 3">
    <name type="scientific">Candidatus Dojkabacteria bacterium</name>
    <dbReference type="NCBI Taxonomy" id="2099670"/>
    <lineage>
        <taxon>Bacteria</taxon>
        <taxon>Candidatus Dojkabacteria</taxon>
    </lineage>
</organism>
<dbReference type="InterPro" id="IPR012507">
    <property type="entry name" value="YibE_F"/>
</dbReference>
<sequence>TLVLVYTGASLPLLLLFMNNRTQPVINLINFQAVAEEIVRTLVGSVSLVLSIPITTFIACYYVVKTRKPLTGEKHVH</sequence>
<dbReference type="Pfam" id="PF07907">
    <property type="entry name" value="YibE_F"/>
    <property type="match status" value="1"/>
</dbReference>
<comment type="caution">
    <text evidence="2">The sequence shown here is derived from an EMBL/GenBank/DDBJ whole genome shotgun (WGS) entry which is preliminary data.</text>
</comment>
<name>A0A955HXL0_9BACT</name>
<dbReference type="PANTHER" id="PTHR41771:SF1">
    <property type="entry name" value="MEMBRANE PROTEIN"/>
    <property type="match status" value="1"/>
</dbReference>
<reference evidence="2" key="1">
    <citation type="submission" date="2020-04" db="EMBL/GenBank/DDBJ databases">
        <authorList>
            <person name="Zhang T."/>
        </authorList>
    </citation>
    <scope>NUCLEOTIDE SEQUENCE</scope>
    <source>
        <strain evidence="2">HKST-UBA16</strain>
    </source>
</reference>
<protein>
    <submittedName>
        <fullName evidence="2">YibE/F family protein</fullName>
    </submittedName>
</protein>
<dbReference type="AlphaFoldDB" id="A0A955HXL0"/>
<feature type="transmembrane region" description="Helical" evidence="1">
    <location>
        <begin position="45"/>
        <end position="64"/>
    </location>
</feature>
<dbReference type="EMBL" id="JAGQLM010000125">
    <property type="protein sequence ID" value="MCA9375250.1"/>
    <property type="molecule type" value="Genomic_DNA"/>
</dbReference>
<dbReference type="Proteomes" id="UP000748332">
    <property type="component" value="Unassembled WGS sequence"/>
</dbReference>
<evidence type="ECO:0000313" key="3">
    <source>
        <dbReference type="Proteomes" id="UP000748332"/>
    </source>
</evidence>
<dbReference type="PANTHER" id="PTHR41771">
    <property type="entry name" value="MEMBRANE PROTEIN-RELATED"/>
    <property type="match status" value="1"/>
</dbReference>
<proteinExistence type="predicted"/>
<keyword evidence="1" id="KW-0472">Membrane</keyword>
<feature type="non-terminal residue" evidence="2">
    <location>
        <position position="1"/>
    </location>
</feature>
<evidence type="ECO:0000313" key="2">
    <source>
        <dbReference type="EMBL" id="MCA9375250.1"/>
    </source>
</evidence>
<keyword evidence="1" id="KW-1133">Transmembrane helix</keyword>
<reference evidence="2" key="2">
    <citation type="journal article" date="2021" name="Microbiome">
        <title>Successional dynamics and alternative stable states in a saline activated sludge microbial community over 9 years.</title>
        <authorList>
            <person name="Wang Y."/>
            <person name="Ye J."/>
            <person name="Ju F."/>
            <person name="Liu L."/>
            <person name="Boyd J.A."/>
            <person name="Deng Y."/>
            <person name="Parks D.H."/>
            <person name="Jiang X."/>
            <person name="Yin X."/>
            <person name="Woodcroft B.J."/>
            <person name="Tyson G.W."/>
            <person name="Hugenholtz P."/>
            <person name="Polz M.F."/>
            <person name="Zhang T."/>
        </authorList>
    </citation>
    <scope>NUCLEOTIDE SEQUENCE</scope>
    <source>
        <strain evidence="2">HKST-UBA16</strain>
    </source>
</reference>
<keyword evidence="1" id="KW-0812">Transmembrane</keyword>